<dbReference type="InterPro" id="IPR041561">
    <property type="entry name" value="PglD_N"/>
</dbReference>
<dbReference type="InterPro" id="IPR020019">
    <property type="entry name" value="AcTrfase_PglD-like"/>
</dbReference>
<organism evidence="4 5">
    <name type="scientific">Jeotgalibacillus marinus</name>
    <dbReference type="NCBI Taxonomy" id="86667"/>
    <lineage>
        <taxon>Bacteria</taxon>
        <taxon>Bacillati</taxon>
        <taxon>Bacillota</taxon>
        <taxon>Bacilli</taxon>
        <taxon>Bacillales</taxon>
        <taxon>Caryophanaceae</taxon>
        <taxon>Jeotgalibacillus</taxon>
    </lineage>
</organism>
<dbReference type="InterPro" id="IPR050179">
    <property type="entry name" value="Trans_hexapeptide_repeat"/>
</dbReference>
<gene>
    <name evidence="4" type="ORF">AB1471_04565</name>
</gene>
<evidence type="ECO:0000256" key="2">
    <source>
        <dbReference type="ARBA" id="ARBA00022737"/>
    </source>
</evidence>
<evidence type="ECO:0000313" key="4">
    <source>
        <dbReference type="EMBL" id="MEW9501076.1"/>
    </source>
</evidence>
<reference evidence="4 5" key="1">
    <citation type="journal article" date="1979" name="Int. J. Syst. Evol. Microbiol.">
        <title>Bacillus globisporus subsp. marinus subsp. nov.</title>
        <authorList>
            <person name="Liu H."/>
        </authorList>
    </citation>
    <scope>NUCLEOTIDE SEQUENCE [LARGE SCALE GENOMIC DNA]</scope>
    <source>
        <strain evidence="4 5">DSM 1297</strain>
    </source>
</reference>
<dbReference type="RefSeq" id="WP_367778414.1">
    <property type="nucleotide sequence ID" value="NZ_JBFMIA010000002.1"/>
</dbReference>
<proteinExistence type="predicted"/>
<dbReference type="Gene3D" id="3.40.50.20">
    <property type="match status" value="1"/>
</dbReference>
<dbReference type="InterPro" id="IPR018357">
    <property type="entry name" value="Hexapep_transf_CS"/>
</dbReference>
<sequence>MDIVIVGNGGHSKVIQDLVSTLQAFEIKAILDDSFSERIIEHNIIYDSISSLPSLYEKRVKVVMAIGNNERRKQVVEKLCLPKDAYISLIHPSSVVSKSAVIGVGTVIMPNVVINADAVIGDHAIINTGAIVEHDNVLNDYSHLSPNATLTGNVTLGEGVHIGAGATIIPGIDVGEWSVVGAGAVVIQSILTYQKAVGCPAKVINSTRAIEQI</sequence>
<evidence type="ECO:0000256" key="1">
    <source>
        <dbReference type="ARBA" id="ARBA00022679"/>
    </source>
</evidence>
<evidence type="ECO:0000259" key="3">
    <source>
        <dbReference type="Pfam" id="PF17836"/>
    </source>
</evidence>
<dbReference type="Proteomes" id="UP001556040">
    <property type="component" value="Unassembled WGS sequence"/>
</dbReference>
<dbReference type="PROSITE" id="PS00101">
    <property type="entry name" value="HEXAPEP_TRANSFERASES"/>
    <property type="match status" value="1"/>
</dbReference>
<dbReference type="Pfam" id="PF17836">
    <property type="entry name" value="PglD_N"/>
    <property type="match status" value="1"/>
</dbReference>
<dbReference type="InterPro" id="IPR001451">
    <property type="entry name" value="Hexapep"/>
</dbReference>
<dbReference type="EMBL" id="JBFMIA010000002">
    <property type="protein sequence ID" value="MEW9501076.1"/>
    <property type="molecule type" value="Genomic_DNA"/>
</dbReference>
<accession>A0ABV3Q147</accession>
<keyword evidence="2" id="KW-0677">Repeat</keyword>
<comment type="caution">
    <text evidence="4">The sequence shown here is derived from an EMBL/GenBank/DDBJ whole genome shotgun (WGS) entry which is preliminary data.</text>
</comment>
<dbReference type="PANTHER" id="PTHR43300">
    <property type="entry name" value="ACETYLTRANSFERASE"/>
    <property type="match status" value="1"/>
</dbReference>
<feature type="domain" description="PglD N-terminal" evidence="3">
    <location>
        <begin position="2"/>
        <end position="79"/>
    </location>
</feature>
<dbReference type="PANTHER" id="PTHR43300:SF7">
    <property type="entry name" value="UDP-N-ACETYLBACILLOSAMINE N-ACETYLTRANSFERASE"/>
    <property type="match status" value="1"/>
</dbReference>
<keyword evidence="5" id="KW-1185">Reference proteome</keyword>
<keyword evidence="1" id="KW-0808">Transferase</keyword>
<dbReference type="Pfam" id="PF00132">
    <property type="entry name" value="Hexapep"/>
    <property type="match status" value="1"/>
</dbReference>
<dbReference type="CDD" id="cd03360">
    <property type="entry name" value="LbH_AT_putative"/>
    <property type="match status" value="1"/>
</dbReference>
<dbReference type="Gene3D" id="2.160.10.10">
    <property type="entry name" value="Hexapeptide repeat proteins"/>
    <property type="match status" value="1"/>
</dbReference>
<protein>
    <submittedName>
        <fullName evidence="4">Acetyltransferase</fullName>
    </submittedName>
</protein>
<evidence type="ECO:0000313" key="5">
    <source>
        <dbReference type="Proteomes" id="UP001556040"/>
    </source>
</evidence>
<dbReference type="NCBIfam" id="TIGR03570">
    <property type="entry name" value="NeuD_NnaD"/>
    <property type="match status" value="1"/>
</dbReference>
<name>A0ABV3Q147_9BACL</name>
<dbReference type="SUPFAM" id="SSF51161">
    <property type="entry name" value="Trimeric LpxA-like enzymes"/>
    <property type="match status" value="1"/>
</dbReference>
<dbReference type="InterPro" id="IPR011004">
    <property type="entry name" value="Trimer_LpxA-like_sf"/>
</dbReference>